<protein>
    <submittedName>
        <fullName evidence="1">Uncharacterized protein</fullName>
    </submittedName>
</protein>
<gene>
    <name evidence="1" type="ORF">G5B17_02400</name>
</gene>
<accession>A0ABX2H4T1</accession>
<sequence>MATDMKEKFKIKNYVKLICLRLDHYESFIEDEVNTDCISDINDFILKHKNEEGVKILIFEMKNMRMTTISQAREYIQHLHAFDYIRGLIESGHDLITSDQVDKMSIGEIITYMLDYKKE</sequence>
<name>A0ABX2H4T1_9FIRM</name>
<evidence type="ECO:0000313" key="1">
    <source>
        <dbReference type="EMBL" id="NSG84310.1"/>
    </source>
</evidence>
<keyword evidence="2" id="KW-1185">Reference proteome</keyword>
<reference evidence="1 2" key="1">
    <citation type="journal article" date="2020" name="Cell Host Microbe">
        <title>Functional and Genomic Variation between Human-Derived Isolates of Lachnospiraceae Reveals Inter- and Intra-Species Diversity.</title>
        <authorList>
            <person name="Sorbara M.T."/>
            <person name="Littmann E.R."/>
            <person name="Fontana E."/>
            <person name="Moody T.U."/>
            <person name="Kohout C.E."/>
            <person name="Gjonbalaj M."/>
            <person name="Eaton V."/>
            <person name="Seok R."/>
            <person name="Leiner I.M."/>
            <person name="Pamer E.G."/>
        </authorList>
    </citation>
    <scope>NUCLEOTIDE SEQUENCE [LARGE SCALE GENOMIC DNA]</scope>
    <source>
        <strain evidence="1 2">MSK.17.74</strain>
    </source>
</reference>
<comment type="caution">
    <text evidence="1">The sequence shown here is derived from an EMBL/GenBank/DDBJ whole genome shotgun (WGS) entry which is preliminary data.</text>
</comment>
<dbReference type="Proteomes" id="UP001644719">
    <property type="component" value="Unassembled WGS sequence"/>
</dbReference>
<dbReference type="EMBL" id="JAAITS010000004">
    <property type="protein sequence ID" value="NSG84310.1"/>
    <property type="molecule type" value="Genomic_DNA"/>
</dbReference>
<dbReference type="RefSeq" id="WP_173769294.1">
    <property type="nucleotide sequence ID" value="NZ_JAAITS010000004.1"/>
</dbReference>
<organism evidence="1 2">
    <name type="scientific">Blautia faecis</name>
    <dbReference type="NCBI Taxonomy" id="871665"/>
    <lineage>
        <taxon>Bacteria</taxon>
        <taxon>Bacillati</taxon>
        <taxon>Bacillota</taxon>
        <taxon>Clostridia</taxon>
        <taxon>Lachnospirales</taxon>
        <taxon>Lachnospiraceae</taxon>
        <taxon>Blautia</taxon>
    </lineage>
</organism>
<evidence type="ECO:0000313" key="2">
    <source>
        <dbReference type="Proteomes" id="UP001644719"/>
    </source>
</evidence>
<proteinExistence type="predicted"/>